<comment type="subcellular location">
    <subcellularLocation>
        <location evidence="1">Cell membrane</location>
        <topology evidence="1">Multi-pass membrane protein</topology>
    </subcellularLocation>
</comment>
<keyword evidence="3 6" id="KW-0812">Transmembrane</keyword>
<dbReference type="InterPro" id="IPR004869">
    <property type="entry name" value="MMPL_dom"/>
</dbReference>
<comment type="caution">
    <text evidence="8">The sequence shown here is derived from an EMBL/GenBank/DDBJ whole genome shotgun (WGS) entry which is preliminary data.</text>
</comment>
<protein>
    <submittedName>
        <fullName evidence="8">MMPL family transporter</fullName>
    </submittedName>
</protein>
<evidence type="ECO:0000259" key="7">
    <source>
        <dbReference type="PROSITE" id="PS50156"/>
    </source>
</evidence>
<evidence type="ECO:0000256" key="5">
    <source>
        <dbReference type="ARBA" id="ARBA00023136"/>
    </source>
</evidence>
<feature type="transmembrane region" description="Helical" evidence="6">
    <location>
        <begin position="866"/>
        <end position="892"/>
    </location>
</feature>
<keyword evidence="9" id="KW-1185">Reference proteome</keyword>
<feature type="transmembrane region" description="Helical" evidence="6">
    <location>
        <begin position="383"/>
        <end position="405"/>
    </location>
</feature>
<dbReference type="PANTHER" id="PTHR33406:SF13">
    <property type="entry name" value="MEMBRANE PROTEIN YDFJ"/>
    <property type="match status" value="1"/>
</dbReference>
<dbReference type="NCBIfam" id="TIGR03480">
    <property type="entry name" value="HpnN"/>
    <property type="match status" value="1"/>
</dbReference>
<feature type="transmembrane region" description="Helical" evidence="6">
    <location>
        <begin position="752"/>
        <end position="768"/>
    </location>
</feature>
<dbReference type="InterPro" id="IPR017841">
    <property type="entry name" value="Hopanoid_biosynth_HpnN"/>
</dbReference>
<feature type="transmembrane region" description="Helical" evidence="6">
    <location>
        <begin position="775"/>
        <end position="799"/>
    </location>
</feature>
<keyword evidence="4 6" id="KW-1133">Transmembrane helix</keyword>
<feature type="transmembrane region" description="Helical" evidence="6">
    <location>
        <begin position="805"/>
        <end position="823"/>
    </location>
</feature>
<dbReference type="Pfam" id="PF03176">
    <property type="entry name" value="MMPL"/>
    <property type="match status" value="2"/>
</dbReference>
<evidence type="ECO:0000313" key="9">
    <source>
        <dbReference type="Proteomes" id="UP000756860"/>
    </source>
</evidence>
<feature type="transmembrane region" description="Helical" evidence="6">
    <location>
        <begin position="417"/>
        <end position="441"/>
    </location>
</feature>
<feature type="transmembrane region" description="Helical" evidence="6">
    <location>
        <begin position="289"/>
        <end position="308"/>
    </location>
</feature>
<reference evidence="8 9" key="1">
    <citation type="submission" date="2021-05" db="EMBL/GenBank/DDBJ databases">
        <title>The draft genome of Geobacter luticola JCM 17780.</title>
        <authorList>
            <person name="Xu Z."/>
            <person name="Masuda Y."/>
            <person name="Itoh H."/>
            <person name="Senoo K."/>
        </authorList>
    </citation>
    <scope>NUCLEOTIDE SEQUENCE [LARGE SCALE GENOMIC DNA]</scope>
    <source>
        <strain evidence="8 9">JCM 17780</strain>
    </source>
</reference>
<name>A0ABS5SG26_9BACT</name>
<dbReference type="SUPFAM" id="SSF82866">
    <property type="entry name" value="Multidrug efflux transporter AcrB transmembrane domain"/>
    <property type="match status" value="2"/>
</dbReference>
<evidence type="ECO:0000256" key="1">
    <source>
        <dbReference type="ARBA" id="ARBA00004651"/>
    </source>
</evidence>
<accession>A0ABS5SG26</accession>
<evidence type="ECO:0000256" key="3">
    <source>
        <dbReference type="ARBA" id="ARBA00022692"/>
    </source>
</evidence>
<evidence type="ECO:0000256" key="4">
    <source>
        <dbReference type="ARBA" id="ARBA00022989"/>
    </source>
</evidence>
<evidence type="ECO:0000256" key="2">
    <source>
        <dbReference type="ARBA" id="ARBA00022475"/>
    </source>
</evidence>
<feature type="transmembrane region" description="Helical" evidence="6">
    <location>
        <begin position="315"/>
        <end position="335"/>
    </location>
</feature>
<keyword evidence="5 6" id="KW-0472">Membrane</keyword>
<sequence length="898" mass="97083">MKTDTKEYRGVYGIVVRHPRLILAMALLISLLAIVVTKQRLQFLTGRDQLMPANTSFNRDYRAYRAEFGDQEEIAVVIESSDSALAGRFGERLAERLTADRKHFREVFFPFGLPFFQQNGLLLMPREELATFTANLTKAAPTLKALAAAPSVQTLFTHLTGEMDGLLAAPAASAEQKRLDRLVFMLGALGDGIGSFTTGGGAGLSLESVMFRRADGSESSFAAAGRQQVLTVLPVKDESSFMQSAAAIATLRAEIASLRKLPEFAGVSVGITGTPVLEHEEMVTSERDITLATAITIILTVILLLVAFRGVLNTVAAMLALGVAICCSFGFATLAIGHLNILSSVFAVMLIGIGIEYGIQVILRMQEELGRGAGKNEALRIALARNGWAITMAAATVAAAFATFAFTDFKGIAELGIIAAGGVVICVIVTFTVLPALLVLFGTGDRGLGTGEKQKPSTIHHSPFTEGAARVLFGRPRAVLAVALVLSLACVYPLARSEFDYNLMNLQARGGESVTYAYKLMRSKENAGYFAVVMAATEAEAAEKARRLEKLPTVDHVVWARTFVPDDQAEKLRNLATARQALDGIKTVPYEEDLRLMELPSVFEDFRARVVKLKSRLEQEKRPEAKPVGTFLATLDRFFASLEKKKDTTAVGMLKDFQGGMFAEMPGRIAMLRQSLAASPVQAADVPPQLMQRFIGKTGKYLLQVAPKEEIFAREPLKRFLDDVRSVDPAATGEPVMVYESMTVLRDSYRNAFFYAIAAIAAILLIAFRSVRYALIGLVPLAVGLLFMVAGMGLFGISFNSANVIVLPLVLGIAVDSGIYLINRYRREDETPRQVVLSSTGVGVFLNTLTIMASFGALMVARHQGVFSIGAVMCLGMVACQIAFIVVLPAVLELAGKK</sequence>
<gene>
    <name evidence="8" type="ORF">KI810_14720</name>
</gene>
<organism evidence="8 9">
    <name type="scientific">Geomobilimonas luticola</name>
    <dbReference type="NCBI Taxonomy" id="1114878"/>
    <lineage>
        <taxon>Bacteria</taxon>
        <taxon>Pseudomonadati</taxon>
        <taxon>Thermodesulfobacteriota</taxon>
        <taxon>Desulfuromonadia</taxon>
        <taxon>Geobacterales</taxon>
        <taxon>Geobacteraceae</taxon>
        <taxon>Geomobilimonas</taxon>
    </lineage>
</organism>
<feature type="transmembrane region" description="Helical" evidence="6">
    <location>
        <begin position="478"/>
        <end position="495"/>
    </location>
</feature>
<feature type="transmembrane region" description="Helical" evidence="6">
    <location>
        <begin position="835"/>
        <end position="860"/>
    </location>
</feature>
<dbReference type="EMBL" id="JAHCVK010000009">
    <property type="protein sequence ID" value="MBT0654315.1"/>
    <property type="molecule type" value="Genomic_DNA"/>
</dbReference>
<dbReference type="Proteomes" id="UP000756860">
    <property type="component" value="Unassembled WGS sequence"/>
</dbReference>
<evidence type="ECO:0000256" key="6">
    <source>
        <dbReference type="SAM" id="Phobius"/>
    </source>
</evidence>
<dbReference type="InterPro" id="IPR000731">
    <property type="entry name" value="SSD"/>
</dbReference>
<dbReference type="PANTHER" id="PTHR33406">
    <property type="entry name" value="MEMBRANE PROTEIN MJ1562-RELATED"/>
    <property type="match status" value="1"/>
</dbReference>
<dbReference type="RefSeq" id="WP_214176321.1">
    <property type="nucleotide sequence ID" value="NZ_JAHCVK010000009.1"/>
</dbReference>
<dbReference type="Gene3D" id="1.20.1640.10">
    <property type="entry name" value="Multidrug efflux transporter AcrB transmembrane domain"/>
    <property type="match status" value="2"/>
</dbReference>
<feature type="transmembrane region" description="Helical" evidence="6">
    <location>
        <begin position="341"/>
        <end position="363"/>
    </location>
</feature>
<evidence type="ECO:0000313" key="8">
    <source>
        <dbReference type="EMBL" id="MBT0654315.1"/>
    </source>
</evidence>
<feature type="domain" description="SSD" evidence="7">
    <location>
        <begin position="314"/>
        <end position="440"/>
    </location>
</feature>
<dbReference type="PROSITE" id="PS50156">
    <property type="entry name" value="SSD"/>
    <property type="match status" value="2"/>
</dbReference>
<proteinExistence type="predicted"/>
<dbReference type="InterPro" id="IPR050545">
    <property type="entry name" value="Mycobact_MmpL"/>
</dbReference>
<keyword evidence="2" id="KW-1003">Cell membrane</keyword>
<feature type="domain" description="SSD" evidence="7">
    <location>
        <begin position="741"/>
        <end position="894"/>
    </location>
</feature>
<feature type="transmembrane region" description="Helical" evidence="6">
    <location>
        <begin position="21"/>
        <end position="37"/>
    </location>
</feature>